<comment type="caution">
    <text evidence="1">The sequence shown here is derived from an EMBL/GenBank/DDBJ whole genome shotgun (WGS) entry which is preliminary data.</text>
</comment>
<dbReference type="AlphaFoldDB" id="X0RR70"/>
<reference evidence="1" key="1">
    <citation type="journal article" date="2014" name="Front. Microbiol.">
        <title>High frequency of phylogenetically diverse reductive dehalogenase-homologous genes in deep subseafloor sedimentary metagenomes.</title>
        <authorList>
            <person name="Kawai M."/>
            <person name="Futagami T."/>
            <person name="Toyoda A."/>
            <person name="Takaki Y."/>
            <person name="Nishi S."/>
            <person name="Hori S."/>
            <person name="Arai W."/>
            <person name="Tsubouchi T."/>
            <person name="Morono Y."/>
            <person name="Uchiyama I."/>
            <person name="Ito T."/>
            <person name="Fujiyama A."/>
            <person name="Inagaki F."/>
            <person name="Takami H."/>
        </authorList>
    </citation>
    <scope>NUCLEOTIDE SEQUENCE</scope>
    <source>
        <strain evidence="1">Expedition CK06-06</strain>
    </source>
</reference>
<feature type="non-terminal residue" evidence="1">
    <location>
        <position position="278"/>
    </location>
</feature>
<dbReference type="Gene3D" id="3.30.420.240">
    <property type="match status" value="1"/>
</dbReference>
<sequence>EYPDNDDDCWGTAGGEFFNSLIVEKRLITSQTTAFNGFNIKLNVVEPDENGQDSKVWSGINRGGVEPDLHGHLKIVEGGYPQRVAYGDKEDCRYIISADIGYGVGADYSVAYVKNYETHQTVAQFRSNKIPPVEFADCLMLLGHWYNDALIASEVNRKDLGGAVLDRLIAKEYPRIYTRKRWDDKVKKLVRKYGWLTDAVSRPRMLGHLQHLVRNEMTGNDFPEFWAEADTFNVIDGRAEAEEDCTDDCIITEGIGSYICSVYKWHGPALKHEEVTYG</sequence>
<accession>X0RR70</accession>
<organism evidence="1">
    <name type="scientific">marine sediment metagenome</name>
    <dbReference type="NCBI Taxonomy" id="412755"/>
    <lineage>
        <taxon>unclassified sequences</taxon>
        <taxon>metagenomes</taxon>
        <taxon>ecological metagenomes</taxon>
    </lineage>
</organism>
<feature type="non-terminal residue" evidence="1">
    <location>
        <position position="1"/>
    </location>
</feature>
<evidence type="ECO:0008006" key="2">
    <source>
        <dbReference type="Google" id="ProtNLM"/>
    </source>
</evidence>
<proteinExistence type="predicted"/>
<dbReference type="EMBL" id="BARS01001396">
    <property type="protein sequence ID" value="GAF71273.1"/>
    <property type="molecule type" value="Genomic_DNA"/>
</dbReference>
<name>X0RR70_9ZZZZ</name>
<gene>
    <name evidence="1" type="ORF">S01H1_02773</name>
</gene>
<protein>
    <recommendedName>
        <fullName evidence="2">Terminase large subunit gp17-like C-terminal domain-containing protein</fullName>
    </recommendedName>
</protein>
<evidence type="ECO:0000313" key="1">
    <source>
        <dbReference type="EMBL" id="GAF71273.1"/>
    </source>
</evidence>